<dbReference type="AlphaFoldDB" id="A0A226EU65"/>
<protein>
    <submittedName>
        <fullName evidence="1">Uncharacterized protein</fullName>
    </submittedName>
</protein>
<comment type="caution">
    <text evidence="1">The sequence shown here is derived from an EMBL/GenBank/DDBJ whole genome shotgun (WGS) entry which is preliminary data.</text>
</comment>
<keyword evidence="2" id="KW-1185">Reference proteome</keyword>
<organism evidence="1 2">
    <name type="scientific">Folsomia candida</name>
    <name type="common">Springtail</name>
    <dbReference type="NCBI Taxonomy" id="158441"/>
    <lineage>
        <taxon>Eukaryota</taxon>
        <taxon>Metazoa</taxon>
        <taxon>Ecdysozoa</taxon>
        <taxon>Arthropoda</taxon>
        <taxon>Hexapoda</taxon>
        <taxon>Collembola</taxon>
        <taxon>Entomobryomorpha</taxon>
        <taxon>Isotomoidea</taxon>
        <taxon>Isotomidae</taxon>
        <taxon>Proisotominae</taxon>
        <taxon>Folsomia</taxon>
    </lineage>
</organism>
<accession>A0A226EU65</accession>
<dbReference type="Proteomes" id="UP000198287">
    <property type="component" value="Unassembled WGS sequence"/>
</dbReference>
<name>A0A226EU65_FOLCA</name>
<reference evidence="1 2" key="1">
    <citation type="submission" date="2015-12" db="EMBL/GenBank/DDBJ databases">
        <title>The genome of Folsomia candida.</title>
        <authorList>
            <person name="Faddeeva A."/>
            <person name="Derks M.F."/>
            <person name="Anvar Y."/>
            <person name="Smit S."/>
            <person name="Van Straalen N."/>
            <person name="Roelofs D."/>
        </authorList>
    </citation>
    <scope>NUCLEOTIDE SEQUENCE [LARGE SCALE GENOMIC DNA]</scope>
    <source>
        <strain evidence="1 2">VU population</strain>
        <tissue evidence="1">Whole body</tissue>
    </source>
</reference>
<sequence>MDKSDENINQENPVPLKRIRILVDMPVSKAPFNLMTCNSQGEHVEVNVLQIEDESPSTSSKVKVDSILKAVLQGMIDSSGYTGTMESFWKSDERKTLTDDWASHVKKSKTDTEKYTPLEVFYKKDKIAMQLVDGLLQVVKMEKVGNEWKFNKWSGRQQKCSTDTCTALCHVGKFCSSHGPREVILLQDMRATTPVLALLNPEPTANPYTDSKIREKLAECGVMKMWRGNQIEGGAEVRNQSIKLYEYVVTKRASKEETFFRIIRRWPFQGDKNKVRCSAYLAVSLMVMIKGGATLLNSSILFDGADLTWMKSFLNQNGVLFEKGEQLQESANSTPPGVSGEVNRSLPYVYFGRNDEGQFYTGIQSEIRPRSSGAKASYHENVKAETGMISFKEDEEEVLFQSPIPKSLEYVNYTTKRIKFNPEEEAEFCKMEEAANKYETLAHSVLKIGEMVGQTYKGALVKGTPKQLNHFNGAINVVDLMSTYSFLFESNLVMNEVSQLEKGGDGKVVINFVV</sequence>
<evidence type="ECO:0000313" key="1">
    <source>
        <dbReference type="EMBL" id="OXA60758.1"/>
    </source>
</evidence>
<gene>
    <name evidence="1" type="ORF">Fcan01_06254</name>
</gene>
<dbReference type="EMBL" id="LNIX01000002">
    <property type="protein sequence ID" value="OXA60758.1"/>
    <property type="molecule type" value="Genomic_DNA"/>
</dbReference>
<evidence type="ECO:0000313" key="2">
    <source>
        <dbReference type="Proteomes" id="UP000198287"/>
    </source>
</evidence>
<proteinExistence type="predicted"/>